<proteinExistence type="predicted"/>
<organism evidence="2 3">
    <name type="scientific">Brassica rapa subsp. trilocularis</name>
    <dbReference type="NCBI Taxonomy" id="1813537"/>
    <lineage>
        <taxon>Eukaryota</taxon>
        <taxon>Viridiplantae</taxon>
        <taxon>Streptophyta</taxon>
        <taxon>Embryophyta</taxon>
        <taxon>Tracheophyta</taxon>
        <taxon>Spermatophyta</taxon>
        <taxon>Magnoliopsida</taxon>
        <taxon>eudicotyledons</taxon>
        <taxon>Gunneridae</taxon>
        <taxon>Pentapetalae</taxon>
        <taxon>rosids</taxon>
        <taxon>malvids</taxon>
        <taxon>Brassicales</taxon>
        <taxon>Brassicaceae</taxon>
        <taxon>Brassiceae</taxon>
        <taxon>Brassica</taxon>
    </lineage>
</organism>
<evidence type="ECO:0000313" key="3">
    <source>
        <dbReference type="Proteomes" id="UP000823674"/>
    </source>
</evidence>
<evidence type="ECO:0000256" key="1">
    <source>
        <dbReference type="SAM" id="MobiDB-lite"/>
    </source>
</evidence>
<gene>
    <name evidence="2" type="primary">A05p007910.1_BraROA</name>
    <name evidence="2" type="ORF">IGI04_017809</name>
</gene>
<dbReference type="EMBL" id="JADBGQ010000005">
    <property type="protein sequence ID" value="KAG5395995.1"/>
    <property type="molecule type" value="Genomic_DNA"/>
</dbReference>
<keyword evidence="3" id="KW-1185">Reference proteome</keyword>
<dbReference type="Proteomes" id="UP000823674">
    <property type="component" value="Chromosome A05"/>
</dbReference>
<accession>A0ABQ7MDJ6</accession>
<feature type="compositionally biased region" description="Basic residues" evidence="1">
    <location>
        <begin position="151"/>
        <end position="160"/>
    </location>
</feature>
<evidence type="ECO:0000313" key="2">
    <source>
        <dbReference type="EMBL" id="KAG5395995.1"/>
    </source>
</evidence>
<reference evidence="2 3" key="1">
    <citation type="submission" date="2021-03" db="EMBL/GenBank/DDBJ databases">
        <authorList>
            <person name="King G.J."/>
            <person name="Bancroft I."/>
            <person name="Baten A."/>
            <person name="Bloomfield J."/>
            <person name="Borpatragohain P."/>
            <person name="He Z."/>
            <person name="Irish N."/>
            <person name="Irwin J."/>
            <person name="Liu K."/>
            <person name="Mauleon R.P."/>
            <person name="Moore J."/>
            <person name="Morris R."/>
            <person name="Ostergaard L."/>
            <person name="Wang B."/>
            <person name="Wells R."/>
        </authorList>
    </citation>
    <scope>NUCLEOTIDE SEQUENCE [LARGE SCALE GENOMIC DNA]</scope>
    <source>
        <strain evidence="2">R-o-18</strain>
        <tissue evidence="2">Leaf</tissue>
    </source>
</reference>
<name>A0ABQ7MDJ6_BRACM</name>
<sequence>MHCTKNLCEGSTQFKDLNRARGNSQLKGKRTEETSPETNVDRFMKNNNMSSPYLSRATANNPVTVKRSSNHLNGFAQRPESTFFGTRMQPDIELMSLVDPMDMSSRTTTMSWPESRNNSGVLRWRSYEASDEEDEPNWGIAPISSGSMPVKGRRRRFAAR</sequence>
<comment type="caution">
    <text evidence="2">The sequence shown here is derived from an EMBL/GenBank/DDBJ whole genome shotgun (WGS) entry which is preliminary data.</text>
</comment>
<protein>
    <submittedName>
        <fullName evidence="2">Uncharacterized protein</fullName>
    </submittedName>
</protein>
<feature type="region of interest" description="Disordered" evidence="1">
    <location>
        <begin position="130"/>
        <end position="160"/>
    </location>
</feature>